<comment type="cofactor">
    <cofactor evidence="6">
        <name>FMN</name>
        <dbReference type="ChEBI" id="CHEBI:58210"/>
    </cofactor>
    <text evidence="6">Binds 1 FMN per subunit.</text>
</comment>
<evidence type="ECO:0000256" key="5">
    <source>
        <dbReference type="ARBA" id="ARBA00048542"/>
    </source>
</evidence>
<dbReference type="Gene3D" id="3.40.50.360">
    <property type="match status" value="1"/>
</dbReference>
<keyword evidence="2 6" id="KW-0288">FMN</keyword>
<keyword evidence="9" id="KW-1185">Reference proteome</keyword>
<keyword evidence="1 6" id="KW-0285">Flavoprotein</keyword>
<comment type="catalytic activity">
    <reaction evidence="6">
        <text>2 a quinone + NADH + H(+) = 2 a 1,4-benzosemiquinone + NAD(+)</text>
        <dbReference type="Rhea" id="RHEA:65952"/>
        <dbReference type="ChEBI" id="CHEBI:15378"/>
        <dbReference type="ChEBI" id="CHEBI:57540"/>
        <dbReference type="ChEBI" id="CHEBI:57945"/>
        <dbReference type="ChEBI" id="CHEBI:132124"/>
        <dbReference type="ChEBI" id="CHEBI:134225"/>
    </reaction>
</comment>
<protein>
    <recommendedName>
        <fullName evidence="6">FMN dependent NADH:quinone oxidoreductase</fullName>
        <ecNumber evidence="6">1.6.5.-</ecNumber>
    </recommendedName>
    <alternativeName>
        <fullName evidence="6">Azo-dye reductase</fullName>
    </alternativeName>
    <alternativeName>
        <fullName evidence="6">FMN-dependent NADH-azo compound oxidoreductase</fullName>
    </alternativeName>
    <alternativeName>
        <fullName evidence="6">FMN-dependent NADH-azoreductase</fullName>
        <ecNumber evidence="6">1.7.1.17</ecNumber>
    </alternativeName>
</protein>
<comment type="subunit">
    <text evidence="6">Homodimer.</text>
</comment>
<evidence type="ECO:0000313" key="9">
    <source>
        <dbReference type="Proteomes" id="UP000552587"/>
    </source>
</evidence>
<dbReference type="PANTHER" id="PTHR43741:SF4">
    <property type="entry name" value="FMN-DEPENDENT NADH:QUINONE OXIDOREDUCTASE"/>
    <property type="match status" value="1"/>
</dbReference>
<organism evidence="8 9">
    <name type="scientific">Marilutibacter penaei</name>
    <dbReference type="NCBI Taxonomy" id="2759900"/>
    <lineage>
        <taxon>Bacteria</taxon>
        <taxon>Pseudomonadati</taxon>
        <taxon>Pseudomonadota</taxon>
        <taxon>Gammaproteobacteria</taxon>
        <taxon>Lysobacterales</taxon>
        <taxon>Lysobacteraceae</taxon>
        <taxon>Marilutibacter</taxon>
    </lineage>
</organism>
<reference evidence="8 9" key="1">
    <citation type="submission" date="2020-07" db="EMBL/GenBank/DDBJ databases">
        <authorList>
            <person name="Xu S."/>
            <person name="Li A."/>
        </authorList>
    </citation>
    <scope>NUCLEOTIDE SEQUENCE [LARGE SCALE GENOMIC DNA]</scope>
    <source>
        <strain evidence="8 9">SG-8</strain>
    </source>
</reference>
<gene>
    <name evidence="6" type="primary">azoR</name>
    <name evidence="8" type="ORF">H4F99_12040</name>
</gene>
<accession>A0A7W3YF80</accession>
<feature type="binding site" evidence="6">
    <location>
        <position position="9"/>
    </location>
    <ligand>
        <name>FMN</name>
        <dbReference type="ChEBI" id="CHEBI:58210"/>
    </ligand>
</feature>
<dbReference type="PANTHER" id="PTHR43741">
    <property type="entry name" value="FMN-DEPENDENT NADH-AZOREDUCTASE 1"/>
    <property type="match status" value="1"/>
</dbReference>
<dbReference type="GO" id="GO:0016655">
    <property type="term" value="F:oxidoreductase activity, acting on NAD(P)H, quinone or similar compound as acceptor"/>
    <property type="evidence" value="ECO:0007669"/>
    <property type="project" value="InterPro"/>
</dbReference>
<name>A0A7W3YF80_9GAMM</name>
<dbReference type="AlphaFoldDB" id="A0A7W3YF80"/>
<evidence type="ECO:0000256" key="6">
    <source>
        <dbReference type="HAMAP-Rule" id="MF_01216"/>
    </source>
</evidence>
<keyword evidence="4 6" id="KW-0520">NAD</keyword>
<feature type="domain" description="Flavodoxin-like fold" evidence="7">
    <location>
        <begin position="1"/>
        <end position="183"/>
    </location>
</feature>
<comment type="caution">
    <text evidence="8">The sequence shown here is derived from an EMBL/GenBank/DDBJ whole genome shotgun (WGS) entry which is preliminary data.</text>
</comment>
<comment type="function">
    <text evidence="6">Quinone reductase that provides resistance to thiol-specific stress caused by electrophilic quinones.</text>
</comment>
<keyword evidence="3 6" id="KW-0560">Oxidoreductase</keyword>
<dbReference type="RefSeq" id="WP_182669986.1">
    <property type="nucleotide sequence ID" value="NZ_JACHTE010000008.1"/>
</dbReference>
<dbReference type="InterPro" id="IPR050104">
    <property type="entry name" value="FMN-dep_NADH:Q_OxRdtase_AzoR1"/>
</dbReference>
<evidence type="ECO:0000313" key="8">
    <source>
        <dbReference type="EMBL" id="MBB1089208.1"/>
    </source>
</evidence>
<dbReference type="Pfam" id="PF02525">
    <property type="entry name" value="Flavodoxin_2"/>
    <property type="match status" value="1"/>
</dbReference>
<feature type="binding site" evidence="6">
    <location>
        <begin position="85"/>
        <end position="88"/>
    </location>
    <ligand>
        <name>FMN</name>
        <dbReference type="ChEBI" id="CHEBI:58210"/>
    </ligand>
</feature>
<dbReference type="InterPro" id="IPR003680">
    <property type="entry name" value="Flavodoxin_fold"/>
</dbReference>
<dbReference type="SUPFAM" id="SSF52218">
    <property type="entry name" value="Flavoproteins"/>
    <property type="match status" value="1"/>
</dbReference>
<comment type="caution">
    <text evidence="6">Lacks conserved residue(s) required for the propagation of feature annotation.</text>
</comment>
<dbReference type="GO" id="GO:0009055">
    <property type="term" value="F:electron transfer activity"/>
    <property type="evidence" value="ECO:0007669"/>
    <property type="project" value="UniProtKB-UniRule"/>
</dbReference>
<dbReference type="GO" id="GO:0010181">
    <property type="term" value="F:FMN binding"/>
    <property type="evidence" value="ECO:0007669"/>
    <property type="project" value="UniProtKB-UniRule"/>
</dbReference>
<dbReference type="InterPro" id="IPR023048">
    <property type="entry name" value="NADH:quinone_OxRdtase_FMN_depd"/>
</dbReference>
<dbReference type="HAMAP" id="MF_01216">
    <property type="entry name" value="Azoreductase_type1"/>
    <property type="match status" value="1"/>
</dbReference>
<dbReference type="EC" id="1.6.5.-" evidence="6"/>
<dbReference type="Proteomes" id="UP000552587">
    <property type="component" value="Unassembled WGS sequence"/>
</dbReference>
<evidence type="ECO:0000256" key="2">
    <source>
        <dbReference type="ARBA" id="ARBA00022643"/>
    </source>
</evidence>
<dbReference type="EC" id="1.7.1.17" evidence="6"/>
<dbReference type="InterPro" id="IPR029039">
    <property type="entry name" value="Flavoprotein-like_sf"/>
</dbReference>
<evidence type="ECO:0000259" key="7">
    <source>
        <dbReference type="Pfam" id="PF02525"/>
    </source>
</evidence>
<comment type="similarity">
    <text evidence="6">Belongs to the azoreductase type 1 family.</text>
</comment>
<evidence type="ECO:0000256" key="3">
    <source>
        <dbReference type="ARBA" id="ARBA00023002"/>
    </source>
</evidence>
<sequence>MKLLHIDSSALGANSVTRELSAAITARWRDSFPQVQVEYRDLDANPLPHLTAGSLAQADAAEAADAATVLAQFLAADVIVIGAPMYNFSIPSTLKAWIDRIAVAGKTFKYTESGAVGLAGGKKVVVASSRGGVHTGAPTDFQEPYLRQVFAFLGIEDVEFVRAEGVAFSPQHRSEALADAHRAIPRPVALAKAA</sequence>
<comment type="catalytic activity">
    <reaction evidence="5">
        <text>N,N-dimethyl-1,4-phenylenediamine + anthranilate + 2 NAD(+) = 2-(4-dimethylaminophenyl)diazenylbenzoate + 2 NADH + 2 H(+)</text>
        <dbReference type="Rhea" id="RHEA:55872"/>
        <dbReference type="ChEBI" id="CHEBI:15378"/>
        <dbReference type="ChEBI" id="CHEBI:15783"/>
        <dbReference type="ChEBI" id="CHEBI:16567"/>
        <dbReference type="ChEBI" id="CHEBI:57540"/>
        <dbReference type="ChEBI" id="CHEBI:57945"/>
        <dbReference type="ChEBI" id="CHEBI:71579"/>
        <dbReference type="EC" id="1.7.1.17"/>
    </reaction>
    <physiologicalReaction direction="right-to-left" evidence="5">
        <dbReference type="Rhea" id="RHEA:55874"/>
    </physiologicalReaction>
</comment>
<comment type="function">
    <text evidence="6">Also exhibits azoreductase activity. Catalyzes the reductive cleavage of the azo bond in aromatic azo compounds to the corresponding amines.</text>
</comment>
<feature type="binding site" evidence="6">
    <location>
        <begin position="129"/>
        <end position="132"/>
    </location>
    <ligand>
        <name>FMN</name>
        <dbReference type="ChEBI" id="CHEBI:58210"/>
    </ligand>
</feature>
<dbReference type="GO" id="GO:0016652">
    <property type="term" value="F:oxidoreductase activity, acting on NAD(P)H as acceptor"/>
    <property type="evidence" value="ECO:0007669"/>
    <property type="project" value="UniProtKB-UniRule"/>
</dbReference>
<proteinExistence type="inferred from homology"/>
<evidence type="ECO:0000256" key="4">
    <source>
        <dbReference type="ARBA" id="ARBA00023027"/>
    </source>
</evidence>
<evidence type="ECO:0000256" key="1">
    <source>
        <dbReference type="ARBA" id="ARBA00022630"/>
    </source>
</evidence>
<dbReference type="EMBL" id="JACHTE010000008">
    <property type="protein sequence ID" value="MBB1089208.1"/>
    <property type="molecule type" value="Genomic_DNA"/>
</dbReference>